<comment type="caution">
    <text evidence="3">The sequence shown here is derived from an EMBL/GenBank/DDBJ whole genome shotgun (WGS) entry which is preliminary data.</text>
</comment>
<feature type="region of interest" description="Disordered" evidence="2">
    <location>
        <begin position="110"/>
        <end position="170"/>
    </location>
</feature>
<dbReference type="GO" id="GO:0005634">
    <property type="term" value="C:nucleus"/>
    <property type="evidence" value="ECO:0007669"/>
    <property type="project" value="TreeGrafter"/>
</dbReference>
<dbReference type="EMBL" id="OAPG01000015">
    <property type="protein sequence ID" value="SNX86590.1"/>
    <property type="molecule type" value="Genomic_DNA"/>
</dbReference>
<feature type="region of interest" description="Disordered" evidence="2">
    <location>
        <begin position="201"/>
        <end position="223"/>
    </location>
</feature>
<dbReference type="GO" id="GO:1990904">
    <property type="term" value="C:ribonucleoprotein complex"/>
    <property type="evidence" value="ECO:0007669"/>
    <property type="project" value="UniProtKB-KW"/>
</dbReference>
<feature type="compositionally biased region" description="Acidic residues" evidence="2">
    <location>
        <begin position="132"/>
        <end position="146"/>
    </location>
</feature>
<reference evidence="3" key="1">
    <citation type="submission" date="2023-10" db="EMBL/GenBank/DDBJ databases">
        <authorList>
            <person name="Guldener U."/>
        </authorList>
    </citation>
    <scope>NUCLEOTIDE SEQUENCE</scope>
    <source>
        <strain evidence="3">Mp4</strain>
    </source>
</reference>
<dbReference type="GO" id="GO:0003729">
    <property type="term" value="F:mRNA binding"/>
    <property type="evidence" value="ECO:0007669"/>
    <property type="project" value="TreeGrafter"/>
</dbReference>
<feature type="region of interest" description="Disordered" evidence="2">
    <location>
        <begin position="1"/>
        <end position="21"/>
    </location>
</feature>
<dbReference type="PANTHER" id="PTHR23003">
    <property type="entry name" value="RNA RECOGNITION MOTIF RRM DOMAIN CONTAINING PROTEIN"/>
    <property type="match status" value="1"/>
</dbReference>
<dbReference type="Gene3D" id="3.30.70.330">
    <property type="match status" value="2"/>
</dbReference>
<dbReference type="InterPro" id="IPR035979">
    <property type="entry name" value="RBD_domain_sf"/>
</dbReference>
<feature type="compositionally biased region" description="Polar residues" evidence="2">
    <location>
        <begin position="1"/>
        <end position="15"/>
    </location>
</feature>
<gene>
    <name evidence="3" type="ORF">MEPE_05299</name>
</gene>
<accession>A0AAJ4XQD4</accession>
<protein>
    <submittedName>
        <fullName evidence="3">Related to U2 small nuclear ribonucleoprotein B</fullName>
    </submittedName>
</protein>
<dbReference type="InterPro" id="IPR050374">
    <property type="entry name" value="RRT5_SRSF_SR"/>
</dbReference>
<name>A0AAJ4XQD4_9BASI</name>
<dbReference type="SUPFAM" id="SSF54928">
    <property type="entry name" value="RNA-binding domain, RBD"/>
    <property type="match status" value="1"/>
</dbReference>
<dbReference type="AlphaFoldDB" id="A0AAJ4XQD4"/>
<evidence type="ECO:0000313" key="4">
    <source>
        <dbReference type="Proteomes" id="UP001294444"/>
    </source>
</evidence>
<sequence length="261" mass="28590">MAVASSSKAFNNDSGSKAAPSPTLYVKNIQGKVKKAGTILDVVATRAPNMRGQAFVVFDSLTASTTAKRGLSGFSFYGSELIIEYSTGEKSKALLRREIGQDAIQEMDLERSRTTVSKRGDKRLFTNNGDDHDQDGEIVGEVDSDQDQGTRKRARVTKGEEDDNDNNDDGQAVVRVQGIPESVETDVLKALFSRQQGYLSISDPKQQQQQQLSTTPGRGGDDGEFWSTNIKFDKKENAQMAIEKLKGIQIDPTYSLQLSLV</sequence>
<dbReference type="GO" id="GO:0005737">
    <property type="term" value="C:cytoplasm"/>
    <property type="evidence" value="ECO:0007669"/>
    <property type="project" value="TreeGrafter"/>
</dbReference>
<evidence type="ECO:0000256" key="2">
    <source>
        <dbReference type="SAM" id="MobiDB-lite"/>
    </source>
</evidence>
<evidence type="ECO:0000313" key="3">
    <source>
        <dbReference type="EMBL" id="SNX86590.1"/>
    </source>
</evidence>
<keyword evidence="4" id="KW-1185">Reference proteome</keyword>
<proteinExistence type="predicted"/>
<organism evidence="3 4">
    <name type="scientific">Melanopsichium pennsylvanicum</name>
    <dbReference type="NCBI Taxonomy" id="63383"/>
    <lineage>
        <taxon>Eukaryota</taxon>
        <taxon>Fungi</taxon>
        <taxon>Dikarya</taxon>
        <taxon>Basidiomycota</taxon>
        <taxon>Ustilaginomycotina</taxon>
        <taxon>Ustilaginomycetes</taxon>
        <taxon>Ustilaginales</taxon>
        <taxon>Ustilaginaceae</taxon>
        <taxon>Melanopsichium</taxon>
    </lineage>
</organism>
<keyword evidence="1" id="KW-0694">RNA-binding</keyword>
<keyword evidence="3" id="KW-0687">Ribonucleoprotein</keyword>
<feature type="compositionally biased region" description="Basic and acidic residues" evidence="2">
    <location>
        <begin position="110"/>
        <end position="124"/>
    </location>
</feature>
<dbReference type="InterPro" id="IPR012677">
    <property type="entry name" value="Nucleotide-bd_a/b_plait_sf"/>
</dbReference>
<evidence type="ECO:0000256" key="1">
    <source>
        <dbReference type="ARBA" id="ARBA00022884"/>
    </source>
</evidence>
<dbReference type="Proteomes" id="UP001294444">
    <property type="component" value="Unassembled WGS sequence"/>
</dbReference>